<evidence type="ECO:0000313" key="5">
    <source>
        <dbReference type="EMBL" id="MER0424931.1"/>
    </source>
</evidence>
<keyword evidence="3" id="KW-0238">DNA-binding</keyword>
<keyword evidence="2" id="KW-0680">Restriction system</keyword>
<evidence type="ECO:0000256" key="1">
    <source>
        <dbReference type="ARBA" id="ARBA00010923"/>
    </source>
</evidence>
<feature type="domain" description="Type I restriction modification DNA specificity" evidence="4">
    <location>
        <begin position="1"/>
        <end position="186"/>
    </location>
</feature>
<dbReference type="Gene3D" id="3.90.220.20">
    <property type="entry name" value="DNA methylase specificity domains"/>
    <property type="match status" value="2"/>
</dbReference>
<dbReference type="InterPro" id="IPR052021">
    <property type="entry name" value="Type-I_RS_S_subunit"/>
</dbReference>
<dbReference type="Proteomes" id="UP001456562">
    <property type="component" value="Unassembled WGS sequence"/>
</dbReference>
<evidence type="ECO:0000256" key="2">
    <source>
        <dbReference type="ARBA" id="ARBA00022747"/>
    </source>
</evidence>
<dbReference type="Pfam" id="PF01420">
    <property type="entry name" value="Methylase_S"/>
    <property type="match status" value="1"/>
</dbReference>
<name>A0ABV1Q188_STRMI</name>
<protein>
    <submittedName>
        <fullName evidence="5">Restriction endonuclease subunit S</fullName>
        <ecNumber evidence="5">3.1.21.-</ecNumber>
    </submittedName>
</protein>
<dbReference type="InterPro" id="IPR044946">
    <property type="entry name" value="Restrct_endonuc_typeI_TRD_sf"/>
</dbReference>
<dbReference type="GO" id="GO:0004519">
    <property type="term" value="F:endonuclease activity"/>
    <property type="evidence" value="ECO:0007669"/>
    <property type="project" value="UniProtKB-KW"/>
</dbReference>
<dbReference type="CDD" id="cd17278">
    <property type="entry name" value="RMtype1_S_LdeBORF1052P-TRD2-CR2"/>
    <property type="match status" value="1"/>
</dbReference>
<proteinExistence type="inferred from homology"/>
<comment type="similarity">
    <text evidence="1">Belongs to the type-I restriction system S methylase family.</text>
</comment>
<dbReference type="CDD" id="cd17249">
    <property type="entry name" value="RMtype1_S_EcoR124I-TRD2-CR2_like"/>
    <property type="match status" value="1"/>
</dbReference>
<gene>
    <name evidence="5" type="ORF">ABR748_11975</name>
</gene>
<evidence type="ECO:0000313" key="6">
    <source>
        <dbReference type="Proteomes" id="UP001456562"/>
    </source>
</evidence>
<accession>A0ABV1Q188</accession>
<dbReference type="GO" id="GO:0016787">
    <property type="term" value="F:hydrolase activity"/>
    <property type="evidence" value="ECO:0007669"/>
    <property type="project" value="UniProtKB-KW"/>
</dbReference>
<organism evidence="5 6">
    <name type="scientific">Streptomyces microflavus</name>
    <name type="common">Streptomyces lipmanii</name>
    <dbReference type="NCBI Taxonomy" id="1919"/>
    <lineage>
        <taxon>Bacteria</taxon>
        <taxon>Bacillati</taxon>
        <taxon>Actinomycetota</taxon>
        <taxon>Actinomycetes</taxon>
        <taxon>Kitasatosporales</taxon>
        <taxon>Streptomycetaceae</taxon>
        <taxon>Streptomyces</taxon>
    </lineage>
</organism>
<comment type="caution">
    <text evidence="5">The sequence shown here is derived from an EMBL/GenBank/DDBJ whole genome shotgun (WGS) entry which is preliminary data.</text>
</comment>
<dbReference type="PANTHER" id="PTHR30408:SF13">
    <property type="entry name" value="TYPE I RESTRICTION ENZYME HINDI SPECIFICITY SUBUNIT"/>
    <property type="match status" value="1"/>
</dbReference>
<dbReference type="EMBL" id="JBEJUE010000008">
    <property type="protein sequence ID" value="MER0424931.1"/>
    <property type="molecule type" value="Genomic_DNA"/>
</dbReference>
<dbReference type="SUPFAM" id="SSF116734">
    <property type="entry name" value="DNA methylase specificity domain"/>
    <property type="match status" value="2"/>
</dbReference>
<dbReference type="InterPro" id="IPR000055">
    <property type="entry name" value="Restrct_endonuc_typeI_TRD"/>
</dbReference>
<evidence type="ECO:0000259" key="4">
    <source>
        <dbReference type="Pfam" id="PF01420"/>
    </source>
</evidence>
<keyword evidence="5" id="KW-0540">Nuclease</keyword>
<keyword evidence="6" id="KW-1185">Reference proteome</keyword>
<keyword evidence="5" id="KW-0255">Endonuclease</keyword>
<sequence>MSEWNEIQLDEVLKVYHGYAFAGEGMTDKLTGEPIVVSIGNFSYTGGFRFSSTRVREFRGEYPTEFDLTPGDLLVVMTCQTSGGEILGVPGIVPSDGRIYLHNQRIGRVECNEEKLDKTFAYYLFLAPETNRKIFNTATGTKILHTSPRRIGQVSCRIPPLLDQRKIGALLGALDDKIALNERIAATALELAEAAYVEASACTEWESVTLKDAARWMSGGTPKTSEPDYWGGEIPWISALSLKSPWIDSSDRNVTELGATSGTRLASTDVVLFVVRGSSLKTEFRIGLTQRQVAFGQDCKALIARRGVDPHILFHGIRSKTANILDMVDETSIGAGRLSTDLISKLEIRIPKGSSDSVVSEVRTLDSLAATRQKENRALSTLRDTLLPQLMSGRLRVRDAEKIAEDQV</sequence>
<dbReference type="PANTHER" id="PTHR30408">
    <property type="entry name" value="TYPE-1 RESTRICTION ENZYME ECOKI SPECIFICITY PROTEIN"/>
    <property type="match status" value="1"/>
</dbReference>
<dbReference type="RefSeq" id="WP_350239731.1">
    <property type="nucleotide sequence ID" value="NZ_JBEJUE010000008.1"/>
</dbReference>
<keyword evidence="5" id="KW-0378">Hydrolase</keyword>
<evidence type="ECO:0000256" key="3">
    <source>
        <dbReference type="ARBA" id="ARBA00023125"/>
    </source>
</evidence>
<reference evidence="5 6" key="1">
    <citation type="submission" date="2024-01" db="EMBL/GenBank/DDBJ databases">
        <title>Metagenomic exploration of the rhizosphere soil microbial community and their significance in facilitating the development of wild simulated ginseng.</title>
        <authorList>
            <person name="Huang J."/>
        </authorList>
    </citation>
    <scope>NUCLEOTIDE SEQUENCE [LARGE SCALE GENOMIC DNA]</scope>
    <source>
        <strain evidence="5 6">WY141</strain>
    </source>
</reference>
<dbReference type="EC" id="3.1.21.-" evidence="5"/>